<dbReference type="PANTHER" id="PTHR35585">
    <property type="entry name" value="HHE DOMAIN PROTEIN (AFU_ORTHOLOGUE AFUA_4G00730)"/>
    <property type="match status" value="1"/>
</dbReference>
<dbReference type="AlphaFoldDB" id="A0A7H1MXK5"/>
<evidence type="ECO:0000313" key="3">
    <source>
        <dbReference type="EMBL" id="QNT68191.1"/>
    </source>
</evidence>
<sequence length="183" mass="20194">MPTATAKASTPSKSQTRATKPKTGARVQRKTARAAAKPEDAIKLLKSDHKEVRGWFAEFDKTDDDGKKEALARNICRALTVHTQVEEEIFYPAARESEVDDDLLDEAAVEHASAKQLIAEIEKMAVGDPLFDAKVTVLGEYVKHHVEEEETELFPECRESSMDLKALGGEIAARKAELMQSNA</sequence>
<dbReference type="Proteomes" id="UP000516369">
    <property type="component" value="Chromosome"/>
</dbReference>
<dbReference type="CDD" id="cd12108">
    <property type="entry name" value="Hr-like"/>
    <property type="match status" value="1"/>
</dbReference>
<reference evidence="3 4" key="1">
    <citation type="submission" date="2020-05" db="EMBL/GenBank/DDBJ databases">
        <title>Complete closed genome sequence of Defluviicoccus vanus.</title>
        <authorList>
            <person name="Bessarab I."/>
            <person name="Arumugam K."/>
            <person name="Maszenan A.M."/>
            <person name="Seviour R.J."/>
            <person name="Williams R.B."/>
        </authorList>
    </citation>
    <scope>NUCLEOTIDE SEQUENCE [LARGE SCALE GENOMIC DNA]</scope>
    <source>
        <strain evidence="3 4">Ben 114</strain>
    </source>
</reference>
<dbReference type="RefSeq" id="WP_190261633.1">
    <property type="nucleotide sequence ID" value="NZ_CP053923.1"/>
</dbReference>
<accession>A0A7H1MXK5</accession>
<evidence type="ECO:0000313" key="4">
    <source>
        <dbReference type="Proteomes" id="UP000516369"/>
    </source>
</evidence>
<dbReference type="Gene3D" id="1.20.120.520">
    <property type="entry name" value="nmb1532 protein domain like"/>
    <property type="match status" value="1"/>
</dbReference>
<evidence type="ECO:0000259" key="2">
    <source>
        <dbReference type="Pfam" id="PF01814"/>
    </source>
</evidence>
<dbReference type="PANTHER" id="PTHR35585:SF1">
    <property type="entry name" value="HHE DOMAIN PROTEIN (AFU_ORTHOLOGUE AFUA_4G00730)"/>
    <property type="match status" value="1"/>
</dbReference>
<evidence type="ECO:0000256" key="1">
    <source>
        <dbReference type="SAM" id="MobiDB-lite"/>
    </source>
</evidence>
<keyword evidence="4" id="KW-1185">Reference proteome</keyword>
<gene>
    <name evidence="3" type="ORF">HQ394_00925</name>
</gene>
<name>A0A7H1MXK5_9PROT</name>
<feature type="compositionally biased region" description="Polar residues" evidence="1">
    <location>
        <begin position="1"/>
        <end position="18"/>
    </location>
</feature>
<dbReference type="EMBL" id="CP053923">
    <property type="protein sequence ID" value="QNT68191.1"/>
    <property type="molecule type" value="Genomic_DNA"/>
</dbReference>
<feature type="region of interest" description="Disordered" evidence="1">
    <location>
        <begin position="1"/>
        <end position="42"/>
    </location>
</feature>
<dbReference type="Pfam" id="PF01814">
    <property type="entry name" value="Hemerythrin"/>
    <property type="match status" value="1"/>
</dbReference>
<proteinExistence type="predicted"/>
<dbReference type="KEGG" id="dvn:HQ394_00925"/>
<organism evidence="3 4">
    <name type="scientific">Defluviicoccus vanus</name>
    <dbReference type="NCBI Taxonomy" id="111831"/>
    <lineage>
        <taxon>Bacteria</taxon>
        <taxon>Pseudomonadati</taxon>
        <taxon>Pseudomonadota</taxon>
        <taxon>Alphaproteobacteria</taxon>
        <taxon>Rhodospirillales</taxon>
        <taxon>Rhodospirillaceae</taxon>
        <taxon>Defluviicoccus</taxon>
    </lineage>
</organism>
<dbReference type="InterPro" id="IPR012312">
    <property type="entry name" value="Hemerythrin-like"/>
</dbReference>
<protein>
    <submittedName>
        <fullName evidence="3">Hemerythrin domain-containing protein</fullName>
    </submittedName>
</protein>
<feature type="domain" description="Hemerythrin-like" evidence="2">
    <location>
        <begin position="41"/>
        <end position="156"/>
    </location>
</feature>